<reference evidence="2" key="1">
    <citation type="journal article" date="2013" name="Mol. Plant Microbe Interact.">
        <title>Global aspects of pacC regulation of pathogenicity genes in Colletotrichum gloeosporioides as revealed by transcriptome analysis.</title>
        <authorList>
            <person name="Alkan N."/>
            <person name="Meng X."/>
            <person name="Friedlander G."/>
            <person name="Reuveni E."/>
            <person name="Sukno S."/>
            <person name="Sherman A."/>
            <person name="Thon M."/>
            <person name="Fluhr R."/>
            <person name="Prusky D."/>
        </authorList>
    </citation>
    <scope>NUCLEOTIDE SEQUENCE [LARGE SCALE GENOMIC DNA]</scope>
    <source>
        <strain evidence="2">Cg-14</strain>
    </source>
</reference>
<organism evidence="1 2">
    <name type="scientific">Colletotrichum gloeosporioides (strain Cg-14)</name>
    <name type="common">Anthracnose fungus</name>
    <name type="synonym">Glomerella cingulata</name>
    <dbReference type="NCBI Taxonomy" id="1237896"/>
    <lineage>
        <taxon>Eukaryota</taxon>
        <taxon>Fungi</taxon>
        <taxon>Dikarya</taxon>
        <taxon>Ascomycota</taxon>
        <taxon>Pezizomycotina</taxon>
        <taxon>Sordariomycetes</taxon>
        <taxon>Hypocreomycetidae</taxon>
        <taxon>Glomerellales</taxon>
        <taxon>Glomerellaceae</taxon>
        <taxon>Colletotrichum</taxon>
        <taxon>Colletotrichum gloeosporioides species complex</taxon>
    </lineage>
</organism>
<dbReference type="AlphaFoldDB" id="T0KSU9"/>
<dbReference type="Proteomes" id="UP000015530">
    <property type="component" value="Unassembled WGS sequence"/>
</dbReference>
<protein>
    <submittedName>
        <fullName evidence="1">Uncharacterized protein</fullName>
    </submittedName>
</protein>
<gene>
    <name evidence="1" type="ORF">CGLO_04288</name>
</gene>
<name>T0KSU9_COLGC</name>
<dbReference type="EMBL" id="AMYD01000874">
    <property type="protein sequence ID" value="EQB55753.1"/>
    <property type="molecule type" value="Genomic_DNA"/>
</dbReference>
<evidence type="ECO:0000313" key="2">
    <source>
        <dbReference type="Proteomes" id="UP000015530"/>
    </source>
</evidence>
<sequence length="16" mass="1830">MHNLLISFTSNLTILL</sequence>
<dbReference type="HOGENOM" id="CLU_3433117_0_0_1"/>
<comment type="caution">
    <text evidence="1">The sequence shown here is derived from an EMBL/GenBank/DDBJ whole genome shotgun (WGS) entry which is preliminary data.</text>
</comment>
<accession>T0KSU9</accession>
<proteinExistence type="predicted"/>
<evidence type="ECO:0000313" key="1">
    <source>
        <dbReference type="EMBL" id="EQB55753.1"/>
    </source>
</evidence>